<feature type="compositionally biased region" description="Acidic residues" evidence="3">
    <location>
        <begin position="353"/>
        <end position="368"/>
    </location>
</feature>
<feature type="region of interest" description="Disordered" evidence="3">
    <location>
        <begin position="630"/>
        <end position="717"/>
    </location>
</feature>
<feature type="compositionally biased region" description="Basic residues" evidence="3">
    <location>
        <begin position="92"/>
        <end position="107"/>
    </location>
</feature>
<feature type="compositionally biased region" description="Polar residues" evidence="3">
    <location>
        <begin position="702"/>
        <end position="711"/>
    </location>
</feature>
<feature type="compositionally biased region" description="Acidic residues" evidence="3">
    <location>
        <begin position="154"/>
        <end position="167"/>
    </location>
</feature>
<dbReference type="InterPro" id="IPR035979">
    <property type="entry name" value="RBD_domain_sf"/>
</dbReference>
<dbReference type="Gene3D" id="3.30.70.330">
    <property type="match status" value="2"/>
</dbReference>
<organism evidence="5 6">
    <name type="scientific">Zingiber officinale</name>
    <name type="common">Ginger</name>
    <name type="synonym">Amomum zingiber</name>
    <dbReference type="NCBI Taxonomy" id="94328"/>
    <lineage>
        <taxon>Eukaryota</taxon>
        <taxon>Viridiplantae</taxon>
        <taxon>Streptophyta</taxon>
        <taxon>Embryophyta</taxon>
        <taxon>Tracheophyta</taxon>
        <taxon>Spermatophyta</taxon>
        <taxon>Magnoliopsida</taxon>
        <taxon>Liliopsida</taxon>
        <taxon>Zingiberales</taxon>
        <taxon>Zingiberaceae</taxon>
        <taxon>Zingiber</taxon>
    </lineage>
</organism>
<dbReference type="Pfam" id="PF00076">
    <property type="entry name" value="RRM_1"/>
    <property type="match status" value="2"/>
</dbReference>
<gene>
    <name evidence="5" type="ORF">ZIOFF_040837</name>
</gene>
<feature type="domain" description="RRM" evidence="4">
    <location>
        <begin position="560"/>
        <end position="641"/>
    </location>
</feature>
<keyword evidence="6" id="KW-1185">Reference proteome</keyword>
<dbReference type="SUPFAM" id="SSF54928">
    <property type="entry name" value="RNA-binding domain, RBD"/>
    <property type="match status" value="2"/>
</dbReference>
<dbReference type="AlphaFoldDB" id="A0A8J5GD41"/>
<evidence type="ECO:0000256" key="1">
    <source>
        <dbReference type="ARBA" id="ARBA00022884"/>
    </source>
</evidence>
<evidence type="ECO:0000313" key="6">
    <source>
        <dbReference type="Proteomes" id="UP000734854"/>
    </source>
</evidence>
<feature type="compositionally biased region" description="Gly residues" evidence="3">
    <location>
        <begin position="649"/>
        <end position="664"/>
    </location>
</feature>
<dbReference type="PROSITE" id="PS50102">
    <property type="entry name" value="RRM"/>
    <property type="match status" value="2"/>
</dbReference>
<evidence type="ECO:0000256" key="3">
    <source>
        <dbReference type="SAM" id="MobiDB-lite"/>
    </source>
</evidence>
<dbReference type="CDD" id="cd12451">
    <property type="entry name" value="RRM2_NUCLs"/>
    <property type="match status" value="1"/>
</dbReference>
<evidence type="ECO:0000259" key="4">
    <source>
        <dbReference type="PROSITE" id="PS50102"/>
    </source>
</evidence>
<dbReference type="InterPro" id="IPR000504">
    <property type="entry name" value="RRM_dom"/>
</dbReference>
<feature type="compositionally biased region" description="Acidic residues" evidence="3">
    <location>
        <begin position="245"/>
        <end position="260"/>
    </location>
</feature>
<evidence type="ECO:0000313" key="5">
    <source>
        <dbReference type="EMBL" id="KAG6500974.1"/>
    </source>
</evidence>
<sequence>MGKSSKKTNVEVAPAIPAVSAKPGKKGKRDAEVTLEKEGSAKKQKKEIENAVPKGDIRNLKKALKNAPLKKKPETSSSEDDSSSDSEEVKVPPKKQSKLAKSLKKKSSSSEESSSDDEPVKTVPASDKKAAVATKNGSFAAVTKKGKESSSSESDSDEDEDDSDESDVAPQLKKSKIMDSVPSAKTKPVTKIVKKESSSSEEDEDDSSEESSDDEPSKQQQAKKDSAPSSKTKPVTKIVKKESSSSEEDEDDSSEESSDDEPSKQQQAKKDSVPSAKTKPVAKIVKKESSNSEEDEDDSSEESSDDEPSKQQQAKKVNLDFLSFQPSMFMHIDSVSSSKTKPVAKTVKKESSSSEEDEDDSSEESSDDEPSKQQQIKKVIQASKKSNSSDSSEESSDEESEDEEPLKTPKKDNDVEMKDASVVSAEKQTATKSEKKTSGQTDFSILYYLIIVTTQNQAPGSRTLFIGNLSYDVGQDDVAEFFKTAGEVVDVRLATAEDGSFKGFGHVEFATEEDAKKALELNGNELFGRGVRLDVARERGSYTPQSGKDNYQKGSKGQSQTIFVKGFDRSLEEDQVRSSLEEHFGSCGDITRISVPKDYETGAPKGIAYIDFKDQESFNKAYELNGSDLGGYTLTVDEAKPRTDNRDGGWSGGRDGGGRSGGRFGGRDGGRRGGRGDRGRGRDFGGRGRGRGRGGAPFRPQSAGTASTGKKTTFGDD</sequence>
<dbReference type="FunFam" id="3.30.70.330:FF:001006">
    <property type="entry name" value="Nucleolin 2"/>
    <property type="match status" value="1"/>
</dbReference>
<comment type="caution">
    <text evidence="5">The sequence shown here is derived from an EMBL/GenBank/DDBJ whole genome shotgun (WGS) entry which is preliminary data.</text>
</comment>
<reference evidence="5 6" key="1">
    <citation type="submission" date="2020-08" db="EMBL/GenBank/DDBJ databases">
        <title>Plant Genome Project.</title>
        <authorList>
            <person name="Zhang R.-G."/>
        </authorList>
    </citation>
    <scope>NUCLEOTIDE SEQUENCE [LARGE SCALE GENOMIC DNA]</scope>
    <source>
        <tissue evidence="5">Rhizome</tissue>
    </source>
</reference>
<feature type="compositionally biased region" description="Basic residues" evidence="3">
    <location>
        <begin position="60"/>
        <end position="70"/>
    </location>
</feature>
<feature type="compositionally biased region" description="Acidic residues" evidence="3">
    <location>
        <begin position="291"/>
        <end position="306"/>
    </location>
</feature>
<evidence type="ECO:0000256" key="2">
    <source>
        <dbReference type="PROSITE-ProRule" id="PRU00176"/>
    </source>
</evidence>
<feature type="compositionally biased region" description="Basic and acidic residues" evidence="3">
    <location>
        <begin position="405"/>
        <end position="419"/>
    </location>
</feature>
<feature type="domain" description="RRM" evidence="4">
    <location>
        <begin position="462"/>
        <end position="538"/>
    </location>
</feature>
<dbReference type="SMART" id="SM00360">
    <property type="entry name" value="RRM"/>
    <property type="match status" value="2"/>
</dbReference>
<dbReference type="EMBL" id="JACMSC010000011">
    <property type="protein sequence ID" value="KAG6500974.1"/>
    <property type="molecule type" value="Genomic_DNA"/>
</dbReference>
<dbReference type="PANTHER" id="PTHR23236:SF11">
    <property type="entry name" value="EUKARYOTIC TRANSLATION INITIATION FACTOR 4H"/>
    <property type="match status" value="1"/>
</dbReference>
<feature type="compositionally biased region" description="Basic and acidic residues" evidence="3">
    <location>
        <begin position="29"/>
        <end position="59"/>
    </location>
</feature>
<protein>
    <recommendedName>
        <fullName evidence="4">RRM domain-containing protein</fullName>
    </recommendedName>
</protein>
<feature type="region of interest" description="Disordered" evidence="3">
    <location>
        <begin position="1"/>
        <end position="319"/>
    </location>
</feature>
<dbReference type="InterPro" id="IPR012677">
    <property type="entry name" value="Nucleotide-bd_a/b_plait_sf"/>
</dbReference>
<feature type="compositionally biased region" description="Basic and acidic residues" evidence="3">
    <location>
        <begin position="637"/>
        <end position="647"/>
    </location>
</feature>
<accession>A0A8J5GD41</accession>
<feature type="compositionally biased region" description="Acidic residues" evidence="3">
    <location>
        <begin position="391"/>
        <end position="404"/>
    </location>
</feature>
<proteinExistence type="predicted"/>
<feature type="compositionally biased region" description="Acidic residues" evidence="3">
    <location>
        <begin position="199"/>
        <end position="214"/>
    </location>
</feature>
<keyword evidence="1 2" id="KW-0694">RNA-binding</keyword>
<dbReference type="InterPro" id="IPR034350">
    <property type="entry name" value="NUCL_RRM2"/>
</dbReference>
<feature type="compositionally biased region" description="Acidic residues" evidence="3">
    <location>
        <begin position="77"/>
        <end position="86"/>
    </location>
</feature>
<dbReference type="GO" id="GO:0008143">
    <property type="term" value="F:poly(A) binding"/>
    <property type="evidence" value="ECO:0007669"/>
    <property type="project" value="TreeGrafter"/>
</dbReference>
<name>A0A8J5GD41_ZINOF</name>
<dbReference type="Proteomes" id="UP000734854">
    <property type="component" value="Unassembled WGS sequence"/>
</dbReference>
<dbReference type="PANTHER" id="PTHR23236">
    <property type="entry name" value="EUKARYOTIC TRANSLATION INITIATION FACTOR 4B/4H"/>
    <property type="match status" value="1"/>
</dbReference>
<feature type="compositionally biased region" description="Basic and acidic residues" evidence="3">
    <location>
        <begin position="665"/>
        <end position="686"/>
    </location>
</feature>
<feature type="region of interest" description="Disordered" evidence="3">
    <location>
        <begin position="333"/>
        <end position="436"/>
    </location>
</feature>